<dbReference type="HOGENOM" id="CLU_000604_27_3_1"/>
<feature type="transmembrane region" description="Helical" evidence="14">
    <location>
        <begin position="392"/>
        <end position="413"/>
    </location>
</feature>
<feature type="transmembrane region" description="Helical" evidence="14">
    <location>
        <begin position="100"/>
        <end position="120"/>
    </location>
</feature>
<feature type="domain" description="ABC transporter" evidence="15">
    <location>
        <begin position="1210"/>
        <end position="1443"/>
    </location>
</feature>
<keyword evidence="19" id="KW-1185">Reference proteome</keyword>
<dbReference type="OMA" id="PYAWPSQ"/>
<dbReference type="Pfam" id="PF00664">
    <property type="entry name" value="ABC_membrane"/>
    <property type="match status" value="2"/>
</dbReference>
<feature type="transmembrane region" description="Helical" evidence="14">
    <location>
        <begin position="503"/>
        <end position="526"/>
    </location>
</feature>
<feature type="domain" description="ABC transmembrane type-1" evidence="16">
    <location>
        <begin position="285"/>
        <end position="561"/>
    </location>
</feature>
<organism evidence="17">
    <name type="scientific">Capitella teleta</name>
    <name type="common">Polychaete worm</name>
    <dbReference type="NCBI Taxonomy" id="283909"/>
    <lineage>
        <taxon>Eukaryota</taxon>
        <taxon>Metazoa</taxon>
        <taxon>Spiralia</taxon>
        <taxon>Lophotrochozoa</taxon>
        <taxon>Annelida</taxon>
        <taxon>Polychaeta</taxon>
        <taxon>Sedentaria</taxon>
        <taxon>Scolecida</taxon>
        <taxon>Capitellidae</taxon>
        <taxon>Capitella</taxon>
    </lineage>
</organism>
<dbReference type="InterPro" id="IPR027417">
    <property type="entry name" value="P-loop_NTPase"/>
</dbReference>
<dbReference type="Gene3D" id="1.20.1560.10">
    <property type="entry name" value="ABC transporter type 1, transmembrane domain"/>
    <property type="match status" value="2"/>
</dbReference>
<reference evidence="17 19" key="2">
    <citation type="journal article" date="2013" name="Nature">
        <title>Insights into bilaterian evolution from three spiralian genomes.</title>
        <authorList>
            <person name="Simakov O."/>
            <person name="Marletaz F."/>
            <person name="Cho S.J."/>
            <person name="Edsinger-Gonzales E."/>
            <person name="Havlak P."/>
            <person name="Hellsten U."/>
            <person name="Kuo D.H."/>
            <person name="Larsson T."/>
            <person name="Lv J."/>
            <person name="Arendt D."/>
            <person name="Savage R."/>
            <person name="Osoegawa K."/>
            <person name="de Jong P."/>
            <person name="Grimwood J."/>
            <person name="Chapman J.A."/>
            <person name="Shapiro H."/>
            <person name="Aerts A."/>
            <person name="Otillar R.P."/>
            <person name="Terry A.Y."/>
            <person name="Boore J.L."/>
            <person name="Grigoriev I.V."/>
            <person name="Lindberg D.R."/>
            <person name="Seaver E.C."/>
            <person name="Weisblat D.A."/>
            <person name="Putnam N.H."/>
            <person name="Rokhsar D.S."/>
        </authorList>
    </citation>
    <scope>NUCLEOTIDE SEQUENCE</scope>
    <source>
        <strain evidence="17 19">I ESC-2004</strain>
    </source>
</reference>
<dbReference type="FunFam" id="1.20.1560.10:FF:000113">
    <property type="entry name" value="ABC transporter, putative"/>
    <property type="match status" value="1"/>
</dbReference>
<dbReference type="CDD" id="cd18598">
    <property type="entry name" value="ABC_6TM_MRP7_D1_like"/>
    <property type="match status" value="1"/>
</dbReference>
<feature type="transmembrane region" description="Helical" evidence="14">
    <location>
        <begin position="1146"/>
        <end position="1169"/>
    </location>
</feature>
<keyword evidence="4" id="KW-0813">Transport</keyword>
<keyword evidence="10 14" id="KW-1133">Transmembrane helix</keyword>
<evidence type="ECO:0000256" key="7">
    <source>
        <dbReference type="ARBA" id="ARBA00022741"/>
    </source>
</evidence>
<evidence type="ECO:0000256" key="3">
    <source>
        <dbReference type="ARBA" id="ARBA00012191"/>
    </source>
</evidence>
<dbReference type="CDD" id="cd18605">
    <property type="entry name" value="ABC_6TM_MRP7_D2_like"/>
    <property type="match status" value="1"/>
</dbReference>
<feature type="transmembrane region" description="Helical" evidence="14">
    <location>
        <begin position="320"/>
        <end position="341"/>
    </location>
</feature>
<evidence type="ECO:0000256" key="2">
    <source>
        <dbReference type="ARBA" id="ARBA00009726"/>
    </source>
</evidence>
<evidence type="ECO:0000256" key="1">
    <source>
        <dbReference type="ARBA" id="ARBA00004141"/>
    </source>
</evidence>
<feature type="domain" description="ABC transmembrane type-1" evidence="16">
    <location>
        <begin position="875"/>
        <end position="1174"/>
    </location>
</feature>
<dbReference type="SMART" id="SM00382">
    <property type="entry name" value="AAA"/>
    <property type="match status" value="2"/>
</dbReference>
<feature type="compositionally biased region" description="Acidic residues" evidence="13">
    <location>
        <begin position="826"/>
        <end position="849"/>
    </location>
</feature>
<evidence type="ECO:0000256" key="12">
    <source>
        <dbReference type="ARBA" id="ARBA00034018"/>
    </source>
</evidence>
<comment type="similarity">
    <text evidence="2">Belongs to the ABC transporter superfamily. ABCC family. Conjugate transporter (TC 3.A.1.208) subfamily.</text>
</comment>
<dbReference type="EMBL" id="KB308585">
    <property type="protein sequence ID" value="ELT97351.1"/>
    <property type="molecule type" value="Genomic_DNA"/>
</dbReference>
<keyword evidence="7" id="KW-0547">Nucleotide-binding</keyword>
<proteinExistence type="inferred from homology"/>
<keyword evidence="6" id="KW-0677">Repeat</keyword>
<keyword evidence="9" id="KW-1278">Translocase</keyword>
<feature type="transmembrane region" description="Helical" evidence="14">
    <location>
        <begin position="68"/>
        <end position="88"/>
    </location>
</feature>
<evidence type="ECO:0000256" key="8">
    <source>
        <dbReference type="ARBA" id="ARBA00022840"/>
    </source>
</evidence>
<protein>
    <recommendedName>
        <fullName evidence="3">ABC-type xenobiotic transporter</fullName>
        <ecNumber evidence="3">7.6.2.2</ecNumber>
    </recommendedName>
</protein>
<keyword evidence="5 14" id="KW-0812">Transmembrane</keyword>
<dbReference type="EC" id="7.6.2.2" evidence="3"/>
<dbReference type="SUPFAM" id="SSF90123">
    <property type="entry name" value="ABC transporter transmembrane region"/>
    <property type="match status" value="2"/>
</dbReference>
<feature type="domain" description="ABC transporter" evidence="15">
    <location>
        <begin position="593"/>
        <end position="816"/>
    </location>
</feature>
<dbReference type="FunFam" id="3.40.50.300:FF:000163">
    <property type="entry name" value="Multidrug resistance-associated protein member 4"/>
    <property type="match status" value="1"/>
</dbReference>
<feature type="transmembrane region" description="Helical" evidence="14">
    <location>
        <begin position="538"/>
        <end position="560"/>
    </location>
</feature>
<dbReference type="InterPro" id="IPR011527">
    <property type="entry name" value="ABC1_TM_dom"/>
</dbReference>
<dbReference type="Proteomes" id="UP000014760">
    <property type="component" value="Unassembled WGS sequence"/>
</dbReference>
<dbReference type="GO" id="GO:0016887">
    <property type="term" value="F:ATP hydrolysis activity"/>
    <property type="evidence" value="ECO:0007669"/>
    <property type="project" value="InterPro"/>
</dbReference>
<keyword evidence="8" id="KW-0067">ATP-binding</keyword>
<evidence type="ECO:0000313" key="18">
    <source>
        <dbReference type="EnsemblMetazoa" id="CapteP140062"/>
    </source>
</evidence>
<evidence type="ECO:0000259" key="16">
    <source>
        <dbReference type="PROSITE" id="PS50929"/>
    </source>
</evidence>
<keyword evidence="11 14" id="KW-0472">Membrane</keyword>
<evidence type="ECO:0000313" key="17">
    <source>
        <dbReference type="EMBL" id="ELT97351.1"/>
    </source>
</evidence>
<gene>
    <name evidence="17" type="ORF">CAPTEDRAFT_140062</name>
</gene>
<dbReference type="SUPFAM" id="SSF52540">
    <property type="entry name" value="P-loop containing nucleoside triphosphate hydrolases"/>
    <property type="match status" value="2"/>
</dbReference>
<dbReference type="STRING" id="283909.R7U143"/>
<dbReference type="InterPro" id="IPR003439">
    <property type="entry name" value="ABC_transporter-like_ATP-bd"/>
</dbReference>
<dbReference type="FunFam" id="1.20.1560.10:FF:000037">
    <property type="entry name" value="ATP-binding cassette subfamily C member 10"/>
    <property type="match status" value="1"/>
</dbReference>
<dbReference type="InterPro" id="IPR050173">
    <property type="entry name" value="ABC_transporter_C-like"/>
</dbReference>
<dbReference type="PROSITE" id="PS00211">
    <property type="entry name" value="ABC_TRANSPORTER_1"/>
    <property type="match status" value="2"/>
</dbReference>
<feature type="transmembrane region" description="Helical" evidence="14">
    <location>
        <begin position="1015"/>
        <end position="1045"/>
    </location>
</feature>
<dbReference type="CDD" id="cd03244">
    <property type="entry name" value="ABCC_MRP_domain2"/>
    <property type="match status" value="1"/>
</dbReference>
<dbReference type="InterPro" id="IPR003593">
    <property type="entry name" value="AAA+_ATPase"/>
</dbReference>
<evidence type="ECO:0000313" key="19">
    <source>
        <dbReference type="Proteomes" id="UP000014760"/>
    </source>
</evidence>
<accession>R7U143</accession>
<reference evidence="19" key="1">
    <citation type="submission" date="2012-12" db="EMBL/GenBank/DDBJ databases">
        <authorList>
            <person name="Hellsten U."/>
            <person name="Grimwood J."/>
            <person name="Chapman J.A."/>
            <person name="Shapiro H."/>
            <person name="Aerts A."/>
            <person name="Otillar R.P."/>
            <person name="Terry A.Y."/>
            <person name="Boore J.L."/>
            <person name="Simakov O."/>
            <person name="Marletaz F."/>
            <person name="Cho S.-J."/>
            <person name="Edsinger-Gonzales E."/>
            <person name="Havlak P."/>
            <person name="Kuo D.-H."/>
            <person name="Larsson T."/>
            <person name="Lv J."/>
            <person name="Arendt D."/>
            <person name="Savage R."/>
            <person name="Osoegawa K."/>
            <person name="de Jong P."/>
            <person name="Lindberg D.R."/>
            <person name="Seaver E.C."/>
            <person name="Weisblat D.A."/>
            <person name="Putnam N.H."/>
            <person name="Grigoriev I.V."/>
            <person name="Rokhsar D.S."/>
        </authorList>
    </citation>
    <scope>NUCLEOTIDE SEQUENCE</scope>
    <source>
        <strain evidence="19">I ESC-2004</strain>
    </source>
</reference>
<dbReference type="EnsemblMetazoa" id="CapteT140062">
    <property type="protein sequence ID" value="CapteP140062"/>
    <property type="gene ID" value="CapteG140062"/>
</dbReference>
<dbReference type="FunFam" id="3.40.50.300:FF:000997">
    <property type="entry name" value="Multidrug resistance-associated protein 1"/>
    <property type="match status" value="1"/>
</dbReference>
<evidence type="ECO:0000256" key="14">
    <source>
        <dbReference type="SAM" id="Phobius"/>
    </source>
</evidence>
<dbReference type="GO" id="GO:0016020">
    <property type="term" value="C:membrane"/>
    <property type="evidence" value="ECO:0007669"/>
    <property type="project" value="UniProtKB-SubCell"/>
</dbReference>
<feature type="region of interest" description="Disordered" evidence="13">
    <location>
        <begin position="824"/>
        <end position="849"/>
    </location>
</feature>
<dbReference type="PROSITE" id="PS50893">
    <property type="entry name" value="ABC_TRANSPORTER_2"/>
    <property type="match status" value="2"/>
</dbReference>
<dbReference type="Gene3D" id="3.40.50.300">
    <property type="entry name" value="P-loop containing nucleotide triphosphate hydrolases"/>
    <property type="match status" value="2"/>
</dbReference>
<comment type="subcellular location">
    <subcellularLocation>
        <location evidence="1">Membrane</location>
        <topology evidence="1">Multi-pass membrane protein</topology>
    </subcellularLocation>
</comment>
<dbReference type="OrthoDB" id="6500128at2759"/>
<evidence type="ECO:0000256" key="9">
    <source>
        <dbReference type="ARBA" id="ARBA00022967"/>
    </source>
</evidence>
<feature type="transmembrane region" description="Helical" evidence="14">
    <location>
        <begin position="288"/>
        <end position="308"/>
    </location>
</feature>
<evidence type="ECO:0000256" key="10">
    <source>
        <dbReference type="ARBA" id="ARBA00022989"/>
    </source>
</evidence>
<reference evidence="18" key="3">
    <citation type="submission" date="2015-06" db="UniProtKB">
        <authorList>
            <consortium name="EnsemblMetazoa"/>
        </authorList>
    </citation>
    <scope>IDENTIFICATION</scope>
</reference>
<evidence type="ECO:0000256" key="11">
    <source>
        <dbReference type="ARBA" id="ARBA00023136"/>
    </source>
</evidence>
<feature type="transmembrane region" description="Helical" evidence="14">
    <location>
        <begin position="419"/>
        <end position="443"/>
    </location>
</feature>
<dbReference type="PROSITE" id="PS50929">
    <property type="entry name" value="ABC_TM1F"/>
    <property type="match status" value="2"/>
</dbReference>
<dbReference type="PANTHER" id="PTHR24223:SF330">
    <property type="entry name" value="ATP-BINDING CASSETTE SUB-FAMILY C MEMBER 10"/>
    <property type="match status" value="1"/>
</dbReference>
<dbReference type="Pfam" id="PF00005">
    <property type="entry name" value="ABC_tran"/>
    <property type="match status" value="2"/>
</dbReference>
<dbReference type="CDD" id="cd03250">
    <property type="entry name" value="ABCC_MRP_domain1"/>
    <property type="match status" value="1"/>
</dbReference>
<dbReference type="InterPro" id="IPR036640">
    <property type="entry name" value="ABC1_TM_sf"/>
</dbReference>
<sequence length="1448" mass="161082">MHWNWGAVCGINDSLVIWDHGQFGNCFEALGLVCTTHALLAIASAFNFSRHQHLRLRGILPSQRSIHIRLVITILLLACPLLMSALVLLYEKVHPTPVEIITWCVQAGTWLMHSAFIWRLRRLFHIHMRGPTSTVLTYLLAAATDILHMWSTIQQIKHSTSVLTKVEQAFAFIKCALHLLYILSTASYGSIPRSDLGPGVDKASWLSHLLFWWVRPLLSHGSRGLLDSPSDLFSLPEKLNTDAIDEQMRSMFGTEGVAVISPETHLRLLSCLNKAFGWHFYPLGILKFLSDALGFCGPLLLNLLVSYIEKPQEPTKDGYIYAAAMFGTTLLGALLSSHFNYQIGIVGLRMRAAVISSVYRKALGASAVSMSKFSTGEVVNFMSSDVDRMVNFCASFHQFWSLPVQVGVALWLLQQQLGLAFLAGLAVTVLLIPINRCIAIKIGQLSEQMMRQKDDRVKVMNEVLSGIRVIKFFAWEETFARKVLGLRTAELSSLKGRKYLDALCVYFWATTPVLISVLSFMTYALLGHQLTAAKVFTSMALFGMLIMPLNAFPWVLNGLIEAWVSLRRVEDFLKLMSYRSTVVISPGQQNNQMTVQTQRHRPLRHRICVTLHLDIPKGSLVGVVGEVGCGKSSLISCLLAELRRVQGCISMQDVEQGFALCAQEPWLQHASIRDNILFGLPMSTRRYHQVLSVCALEEDLQGLPGGDRTEVGERGVTLSGGQKARIALARAVYQEKDVCLLDDPLSAVDAHVAQHLFEKCIMGMLRSKTRILATHHTHYLRHADLVVVMEHGRIVQCAPPAEITAVDLDADNLRKDSRKWNSLDSENGELYEEGEDNEESSDPPLMEEEERGEGAVKLSVYSAYWKSVGKCLSPLILLALLLMQASRNVSDWWLSFWVTHSHNSSDTTLMNSVTSSPMEDLVPAADNVEFYLIIYGAMAGGNTVFTLIRAFLFAYGGICAATAIHHELLHSILKAPVGFFDVTPLGRVMNRFSTDVYSVDDSLPFLLNILLAQTFGLLGTVVICCYGLPWILILLIPLAFVYYYIQKYYRHTSRDLKRIASVSLSPVYAHFAETVNGVGTIRALRQTQRFEEENRAHLDANQRAQFAGCAVAQWLGLRLQLMGVAMVTGVAFIAVLQHHFHTANPGLIGLAISYALAVTGQLSGVVTMFTETEKQMVSVERAEHYSHHVPHERQWHTLSPPPFWPIQGSVSFQRVCLQFRPGLPPALQNVTFETKPVEKIGIVGRTGSGKSSLFQALFRLTEIESGSICVDGINVGHLHLTELRSRLAIIPQDPFLFSGSIRDNLDPKHLLSSSEVWAAVEKCHMKATIERLGGLSAVLSEGGRPLSVGQRQLLCLARAMLSSAKVICIDEATACVDLHTDQLLQATIRTEFAQHTVLTIAHRIRSILNSDRVLVMNEGRAVEFESPNNLLQNPRSLFYALVHGQESR</sequence>
<dbReference type="GO" id="GO:0005524">
    <property type="term" value="F:ATP binding"/>
    <property type="evidence" value="ECO:0007669"/>
    <property type="project" value="UniProtKB-KW"/>
</dbReference>
<name>R7U143_CAPTE</name>
<dbReference type="GO" id="GO:0008559">
    <property type="term" value="F:ABC-type xenobiotic transporter activity"/>
    <property type="evidence" value="ECO:0007669"/>
    <property type="project" value="UniProtKB-EC"/>
</dbReference>
<dbReference type="InterPro" id="IPR017871">
    <property type="entry name" value="ABC_transporter-like_CS"/>
</dbReference>
<feature type="transmembrane region" description="Helical" evidence="14">
    <location>
        <begin position="29"/>
        <end position="48"/>
    </location>
</feature>
<dbReference type="PANTHER" id="PTHR24223">
    <property type="entry name" value="ATP-BINDING CASSETTE SUB-FAMILY C"/>
    <property type="match status" value="1"/>
</dbReference>
<comment type="catalytic activity">
    <reaction evidence="12">
        <text>ATP + H2O + xenobioticSide 1 = ADP + phosphate + xenobioticSide 2.</text>
        <dbReference type="EC" id="7.6.2.2"/>
    </reaction>
</comment>
<dbReference type="EMBL" id="AMQN01027601">
    <property type="status" value="NOT_ANNOTATED_CDS"/>
    <property type="molecule type" value="Genomic_DNA"/>
</dbReference>
<evidence type="ECO:0000256" key="6">
    <source>
        <dbReference type="ARBA" id="ARBA00022737"/>
    </source>
</evidence>
<dbReference type="FunCoup" id="R7U143">
    <property type="interactions" value="286"/>
</dbReference>
<evidence type="ECO:0000256" key="4">
    <source>
        <dbReference type="ARBA" id="ARBA00022448"/>
    </source>
</evidence>
<feature type="transmembrane region" description="Helical" evidence="14">
    <location>
        <begin position="1121"/>
        <end position="1140"/>
    </location>
</feature>
<evidence type="ECO:0000256" key="5">
    <source>
        <dbReference type="ARBA" id="ARBA00022692"/>
    </source>
</evidence>
<evidence type="ECO:0000259" key="15">
    <source>
        <dbReference type="PROSITE" id="PS50893"/>
    </source>
</evidence>
<evidence type="ECO:0000256" key="13">
    <source>
        <dbReference type="SAM" id="MobiDB-lite"/>
    </source>
</evidence>